<gene>
    <name evidence="1" type="ORF">TL16_g07630</name>
</gene>
<accession>A0A9W7AWV0</accession>
<dbReference type="EMBL" id="BLQM01000242">
    <property type="protein sequence ID" value="GMH78016.1"/>
    <property type="molecule type" value="Genomic_DNA"/>
</dbReference>
<name>A0A9W7AWV0_9STRA</name>
<reference evidence="2" key="1">
    <citation type="journal article" date="2023" name="Commun. Biol.">
        <title>Genome analysis of Parmales, the sister group of diatoms, reveals the evolutionary specialization of diatoms from phago-mixotrophs to photoautotrophs.</title>
        <authorList>
            <person name="Ban H."/>
            <person name="Sato S."/>
            <person name="Yoshikawa S."/>
            <person name="Yamada K."/>
            <person name="Nakamura Y."/>
            <person name="Ichinomiya M."/>
            <person name="Sato N."/>
            <person name="Blanc-Mathieu R."/>
            <person name="Endo H."/>
            <person name="Kuwata A."/>
            <person name="Ogata H."/>
        </authorList>
    </citation>
    <scope>NUCLEOTIDE SEQUENCE [LARGE SCALE GENOMIC DNA]</scope>
</reference>
<dbReference type="Proteomes" id="UP001162640">
    <property type="component" value="Unassembled WGS sequence"/>
</dbReference>
<proteinExistence type="predicted"/>
<evidence type="ECO:0000313" key="2">
    <source>
        <dbReference type="Proteomes" id="UP001162640"/>
    </source>
</evidence>
<evidence type="ECO:0000313" key="1">
    <source>
        <dbReference type="EMBL" id="GMH78016.1"/>
    </source>
</evidence>
<dbReference type="AlphaFoldDB" id="A0A9W7AWV0"/>
<protein>
    <submittedName>
        <fullName evidence="1">Uncharacterized protein</fullName>
    </submittedName>
</protein>
<sequence>MPKFSKKAAPSPINNIRARLTDLKASKELLCSSISAFQSEKTEIEDTLPLLIDRLIKIHAHVEDMYNERKTYDSAILELQNTYAMIFQGQTDALMDNPEGTKQMRNGSVLEQEEDDEETAMLKRELKSREANHAVDML</sequence>
<comment type="caution">
    <text evidence="1">The sequence shown here is derived from an EMBL/GenBank/DDBJ whole genome shotgun (WGS) entry which is preliminary data.</text>
</comment>
<organism evidence="1 2">
    <name type="scientific">Triparma laevis f. inornata</name>
    <dbReference type="NCBI Taxonomy" id="1714386"/>
    <lineage>
        <taxon>Eukaryota</taxon>
        <taxon>Sar</taxon>
        <taxon>Stramenopiles</taxon>
        <taxon>Ochrophyta</taxon>
        <taxon>Bolidophyceae</taxon>
        <taxon>Parmales</taxon>
        <taxon>Triparmaceae</taxon>
        <taxon>Triparma</taxon>
    </lineage>
</organism>